<sequence length="30" mass="2902">MRPVIGGNGSSGTGLPIDNESGGSEGKAAW</sequence>
<name>A0A4R3RDA1_9HYPH</name>
<evidence type="ECO:0000256" key="1">
    <source>
        <dbReference type="SAM" id="MobiDB-lite"/>
    </source>
</evidence>
<dbReference type="AlphaFoldDB" id="A0A4R3RDA1"/>
<accession>A0A4R3RDA1</accession>
<dbReference type="EMBL" id="SMBK01000021">
    <property type="protein sequence ID" value="TCU32297.1"/>
    <property type="molecule type" value="Genomic_DNA"/>
</dbReference>
<reference evidence="2 3" key="1">
    <citation type="submission" date="2019-03" db="EMBL/GenBank/DDBJ databases">
        <title>Genomic Encyclopedia of Type Strains, Phase IV (KMG-V): Genome sequencing to study the core and pangenomes of soil and plant-associated prokaryotes.</title>
        <authorList>
            <person name="Whitman W."/>
        </authorList>
    </citation>
    <scope>NUCLEOTIDE SEQUENCE [LARGE SCALE GENOMIC DNA]</scope>
    <source>
        <strain evidence="2 3">IE4868</strain>
    </source>
</reference>
<comment type="caution">
    <text evidence="2">The sequence shown here is derived from an EMBL/GenBank/DDBJ whole genome shotgun (WGS) entry which is preliminary data.</text>
</comment>
<protein>
    <submittedName>
        <fullName evidence="2">Uncharacterized protein</fullName>
    </submittedName>
</protein>
<gene>
    <name evidence="2" type="ORF">EV129_12186</name>
</gene>
<feature type="region of interest" description="Disordered" evidence="1">
    <location>
        <begin position="1"/>
        <end position="30"/>
    </location>
</feature>
<evidence type="ECO:0000313" key="2">
    <source>
        <dbReference type="EMBL" id="TCU32297.1"/>
    </source>
</evidence>
<organism evidence="2 3">
    <name type="scientific">Rhizobium azibense</name>
    <dbReference type="NCBI Taxonomy" id="1136135"/>
    <lineage>
        <taxon>Bacteria</taxon>
        <taxon>Pseudomonadati</taxon>
        <taxon>Pseudomonadota</taxon>
        <taxon>Alphaproteobacteria</taxon>
        <taxon>Hyphomicrobiales</taxon>
        <taxon>Rhizobiaceae</taxon>
        <taxon>Rhizobium/Agrobacterium group</taxon>
        <taxon>Rhizobium</taxon>
    </lineage>
</organism>
<dbReference type="Proteomes" id="UP000295507">
    <property type="component" value="Unassembled WGS sequence"/>
</dbReference>
<proteinExistence type="predicted"/>
<evidence type="ECO:0000313" key="3">
    <source>
        <dbReference type="Proteomes" id="UP000295507"/>
    </source>
</evidence>
<feature type="compositionally biased region" description="Gly residues" evidence="1">
    <location>
        <begin position="1"/>
        <end position="12"/>
    </location>
</feature>